<feature type="region of interest" description="Disordered" evidence="2">
    <location>
        <begin position="83"/>
        <end position="102"/>
    </location>
</feature>
<keyword evidence="5" id="KW-1185">Reference proteome</keyword>
<evidence type="ECO:0000313" key="5">
    <source>
        <dbReference type="Proteomes" id="UP001219518"/>
    </source>
</evidence>
<keyword evidence="1" id="KW-0863">Zinc-finger</keyword>
<feature type="non-terminal residue" evidence="4">
    <location>
        <position position="525"/>
    </location>
</feature>
<dbReference type="Proteomes" id="UP001219518">
    <property type="component" value="Unassembled WGS sequence"/>
</dbReference>
<reference evidence="4" key="2">
    <citation type="journal article" date="2023" name="BMC Genomics">
        <title>Pest status, molecular evolution, and epigenetic factors derived from the genome assembly of Frankliniella fusca, a thysanopteran phytovirus vector.</title>
        <authorList>
            <person name="Catto M.A."/>
            <person name="Labadie P.E."/>
            <person name="Jacobson A.L."/>
            <person name="Kennedy G.G."/>
            <person name="Srinivasan R."/>
            <person name="Hunt B.G."/>
        </authorList>
    </citation>
    <scope>NUCLEOTIDE SEQUENCE</scope>
    <source>
        <strain evidence="4">PL_HMW_Pooled</strain>
    </source>
</reference>
<protein>
    <submittedName>
        <fullName evidence="4">Zinc finger protein PLAG1</fullName>
    </submittedName>
</protein>
<evidence type="ECO:0000256" key="2">
    <source>
        <dbReference type="SAM" id="MobiDB-lite"/>
    </source>
</evidence>
<evidence type="ECO:0000313" key="4">
    <source>
        <dbReference type="EMBL" id="KAK3926905.1"/>
    </source>
</evidence>
<sequence>SDSARLGSKARLSSSAGRAGIPWQSGARWLPVKWCGSVWWLVVQIATDLGVPWWPWTPNSATSNRSGLGSVLTRRLRKLRHKADDMPPPTLELSHDEEAGDEDPTNAFVRALRSWAARKMGASACSATAAAAGGDAEEEKPSACARCGDMVDPGAARRGAHVCRDVEDAGPAGARLAESLVFRMTVCMQCDTAVEWDKLCRCFQADGDELEPPCGELVEADEHGAGDMPRLSPQDTPSAAYKTRSSHHADEDKDGPALSRKIAEHKTYQNKKPMSNVMNAVENELHSNPPLQTRLSGIRALAKEQKTEPAPIASLATDYVKVEYLVSPTKGLQTEEPVLSKAPQTVAVRSEPSRLKTEPVATPPCVVIDDDDEETDEPVLIEAPLTHADKMKRPLLETGRAPSPPCMVIVDDEEEVAPQQRSSAPADLRGRKSATVDDSAQSCLLCLLSAESGADATGLTTDLLDAHMGDVHGGVAGDAFCSSCLRRFRDEATLRAHMSRSHPGGPSGLAAPAPALSFSCSSCGF</sequence>
<gene>
    <name evidence="4" type="ORF">KUF71_015241</name>
</gene>
<comment type="caution">
    <text evidence="4">The sequence shown here is derived from an EMBL/GenBank/DDBJ whole genome shotgun (WGS) entry which is preliminary data.</text>
</comment>
<evidence type="ECO:0000256" key="1">
    <source>
        <dbReference type="PROSITE-ProRule" id="PRU00042"/>
    </source>
</evidence>
<name>A0AAE1HSZ7_9NEOP</name>
<dbReference type="PROSITE" id="PS00028">
    <property type="entry name" value="ZINC_FINGER_C2H2_1"/>
    <property type="match status" value="1"/>
</dbReference>
<dbReference type="GO" id="GO:0008270">
    <property type="term" value="F:zinc ion binding"/>
    <property type="evidence" value="ECO:0007669"/>
    <property type="project" value="UniProtKB-KW"/>
</dbReference>
<proteinExistence type="predicted"/>
<organism evidence="4 5">
    <name type="scientific">Frankliniella fusca</name>
    <dbReference type="NCBI Taxonomy" id="407009"/>
    <lineage>
        <taxon>Eukaryota</taxon>
        <taxon>Metazoa</taxon>
        <taxon>Ecdysozoa</taxon>
        <taxon>Arthropoda</taxon>
        <taxon>Hexapoda</taxon>
        <taxon>Insecta</taxon>
        <taxon>Pterygota</taxon>
        <taxon>Neoptera</taxon>
        <taxon>Paraneoptera</taxon>
        <taxon>Thysanoptera</taxon>
        <taxon>Terebrantia</taxon>
        <taxon>Thripoidea</taxon>
        <taxon>Thripidae</taxon>
        <taxon>Frankliniella</taxon>
    </lineage>
</organism>
<feature type="non-terminal residue" evidence="4">
    <location>
        <position position="1"/>
    </location>
</feature>
<dbReference type="PROSITE" id="PS50157">
    <property type="entry name" value="ZINC_FINGER_C2H2_2"/>
    <property type="match status" value="1"/>
</dbReference>
<evidence type="ECO:0000259" key="3">
    <source>
        <dbReference type="PROSITE" id="PS50157"/>
    </source>
</evidence>
<keyword evidence="1" id="KW-0479">Metal-binding</keyword>
<dbReference type="InterPro" id="IPR013087">
    <property type="entry name" value="Znf_C2H2_type"/>
</dbReference>
<feature type="compositionally biased region" description="Basic and acidic residues" evidence="2">
    <location>
        <begin position="247"/>
        <end position="257"/>
    </location>
</feature>
<dbReference type="AlphaFoldDB" id="A0AAE1HSZ7"/>
<dbReference type="EMBL" id="JAHWGI010001270">
    <property type="protein sequence ID" value="KAK3926905.1"/>
    <property type="molecule type" value="Genomic_DNA"/>
</dbReference>
<feature type="region of interest" description="Disordered" evidence="2">
    <location>
        <begin position="219"/>
        <end position="257"/>
    </location>
</feature>
<accession>A0AAE1HSZ7</accession>
<feature type="domain" description="C2H2-type" evidence="3">
    <location>
        <begin position="479"/>
        <end position="507"/>
    </location>
</feature>
<feature type="region of interest" description="Disordered" evidence="2">
    <location>
        <begin position="350"/>
        <end position="374"/>
    </location>
</feature>
<keyword evidence="1" id="KW-0862">Zinc</keyword>
<reference evidence="4" key="1">
    <citation type="submission" date="2021-07" db="EMBL/GenBank/DDBJ databases">
        <authorList>
            <person name="Catto M.A."/>
            <person name="Jacobson A."/>
            <person name="Kennedy G."/>
            <person name="Labadie P."/>
            <person name="Hunt B.G."/>
            <person name="Srinivasan R."/>
        </authorList>
    </citation>
    <scope>NUCLEOTIDE SEQUENCE</scope>
    <source>
        <strain evidence="4">PL_HMW_Pooled</strain>
        <tissue evidence="4">Head</tissue>
    </source>
</reference>